<reference evidence="1" key="1">
    <citation type="submission" date="2022-06" db="EMBL/GenBank/DDBJ databases">
        <title>CFH 74404 Thermomicrobiaceae sp.</title>
        <authorList>
            <person name="Ming H."/>
            <person name="Li W.-J."/>
            <person name="Zhao Z."/>
        </authorList>
    </citation>
    <scope>NUCLEOTIDE SEQUENCE</scope>
    <source>
        <strain evidence="1">CFH 74404</strain>
    </source>
</reference>
<dbReference type="AlphaFoldDB" id="A0AA41WCG6"/>
<organism evidence="1 2">
    <name type="scientific">Thermalbibacter longus</name>
    <dbReference type="NCBI Taxonomy" id="2951981"/>
    <lineage>
        <taxon>Bacteria</taxon>
        <taxon>Pseudomonadati</taxon>
        <taxon>Thermomicrobiota</taxon>
        <taxon>Thermomicrobia</taxon>
        <taxon>Thermomicrobiales</taxon>
        <taxon>Thermomicrobiaceae</taxon>
        <taxon>Thermalbibacter</taxon>
    </lineage>
</organism>
<proteinExistence type="predicted"/>
<dbReference type="Proteomes" id="UP001165306">
    <property type="component" value="Unassembled WGS sequence"/>
</dbReference>
<accession>A0AA41WCG6</accession>
<keyword evidence="2" id="KW-1185">Reference proteome</keyword>
<evidence type="ECO:0000313" key="1">
    <source>
        <dbReference type="EMBL" id="MCM8750634.1"/>
    </source>
</evidence>
<protein>
    <submittedName>
        <fullName evidence="1">Uncharacterized protein</fullName>
    </submittedName>
</protein>
<dbReference type="EMBL" id="JAMSLR010000020">
    <property type="protein sequence ID" value="MCM8750634.1"/>
    <property type="molecule type" value="Genomic_DNA"/>
</dbReference>
<gene>
    <name evidence="1" type="ORF">NET02_15935</name>
</gene>
<name>A0AA41WCG6_9BACT</name>
<comment type="caution">
    <text evidence="1">The sequence shown here is derived from an EMBL/GenBank/DDBJ whole genome shotgun (WGS) entry which is preliminary data.</text>
</comment>
<dbReference type="RefSeq" id="WP_284058422.1">
    <property type="nucleotide sequence ID" value="NZ_JAMSLR010000020.1"/>
</dbReference>
<evidence type="ECO:0000313" key="2">
    <source>
        <dbReference type="Proteomes" id="UP001165306"/>
    </source>
</evidence>
<sequence>MRFESQVPARIKHHYRVGDVVYAEFACWRCGWKLGDASAEVYPGHALHWMFGVPPGFMPVWDGDPSAPDVIRPTKKRRQEWRKLRRKAETSSLARIRLKSGSEAIIPYRDPDTHEERGALMTVLLPRLMECERCHTINRLEPPS</sequence>